<keyword evidence="2 7" id="KW-0813">Transport</keyword>
<dbReference type="GO" id="GO:0009306">
    <property type="term" value="P:protein secretion"/>
    <property type="evidence" value="ECO:0007669"/>
    <property type="project" value="InterPro"/>
</dbReference>
<name>A0A3D9BXQ1_9RHOB</name>
<evidence type="ECO:0000256" key="7">
    <source>
        <dbReference type="RuleBase" id="RU004004"/>
    </source>
</evidence>
<evidence type="ECO:0000259" key="8">
    <source>
        <dbReference type="SMART" id="SM00965"/>
    </source>
</evidence>
<feature type="domain" description="Secretin/TonB short N-terminal" evidence="8">
    <location>
        <begin position="23"/>
        <end position="71"/>
    </location>
</feature>
<accession>A0A3D9BXQ1</accession>
<dbReference type="InterPro" id="IPR011662">
    <property type="entry name" value="Secretin/TonB_short_N"/>
</dbReference>
<evidence type="ECO:0000313" key="10">
    <source>
        <dbReference type="Proteomes" id="UP000257131"/>
    </source>
</evidence>
<dbReference type="OrthoDB" id="9775455at2"/>
<gene>
    <name evidence="9" type="ORF">DRV84_03945</name>
</gene>
<dbReference type="Pfam" id="PF03958">
    <property type="entry name" value="Secretin_N"/>
    <property type="match status" value="1"/>
</dbReference>
<dbReference type="InterPro" id="IPR004846">
    <property type="entry name" value="T2SS/T3SS_dom"/>
</dbReference>
<dbReference type="Pfam" id="PF00263">
    <property type="entry name" value="Secretin"/>
    <property type="match status" value="1"/>
</dbReference>
<dbReference type="EMBL" id="QOHR01000003">
    <property type="protein sequence ID" value="REC58192.1"/>
    <property type="molecule type" value="Genomic_DNA"/>
</dbReference>
<dbReference type="SMART" id="SM00965">
    <property type="entry name" value="STN"/>
    <property type="match status" value="1"/>
</dbReference>
<evidence type="ECO:0000256" key="4">
    <source>
        <dbReference type="ARBA" id="ARBA00023136"/>
    </source>
</evidence>
<dbReference type="GO" id="GO:0009279">
    <property type="term" value="C:cell outer membrane"/>
    <property type="evidence" value="ECO:0007669"/>
    <property type="project" value="UniProtKB-SubCell"/>
</dbReference>
<dbReference type="Gene3D" id="3.55.50.30">
    <property type="match status" value="1"/>
</dbReference>
<dbReference type="InterPro" id="IPR005644">
    <property type="entry name" value="NolW-like"/>
</dbReference>
<comment type="subcellular location">
    <subcellularLocation>
        <location evidence="7">Cell outer membrane</location>
    </subcellularLocation>
    <subcellularLocation>
        <location evidence="1">Membrane</location>
    </subcellularLocation>
</comment>
<keyword evidence="10" id="KW-1185">Reference proteome</keyword>
<dbReference type="AlphaFoldDB" id="A0A3D9BXQ1"/>
<evidence type="ECO:0000256" key="1">
    <source>
        <dbReference type="ARBA" id="ARBA00004370"/>
    </source>
</evidence>
<keyword evidence="3" id="KW-0732">Signal</keyword>
<protein>
    <recommendedName>
        <fullName evidence="8">Secretin/TonB short N-terminal domain-containing protein</fullName>
    </recommendedName>
</protein>
<dbReference type="RefSeq" id="WP_115978575.1">
    <property type="nucleotide sequence ID" value="NZ_QOHR01000003.1"/>
</dbReference>
<evidence type="ECO:0000256" key="5">
    <source>
        <dbReference type="ARBA" id="ARBA00023237"/>
    </source>
</evidence>
<dbReference type="PANTHER" id="PTHR30332">
    <property type="entry name" value="PROBABLE GENERAL SECRETION PATHWAY PROTEIN D"/>
    <property type="match status" value="1"/>
</dbReference>
<dbReference type="GO" id="GO:0015627">
    <property type="term" value="C:type II protein secretion system complex"/>
    <property type="evidence" value="ECO:0007669"/>
    <property type="project" value="TreeGrafter"/>
</dbReference>
<sequence length="532" mass="57777">MDNVFYQTDLRTALDDISAQTGETIVADPSVQGIVTATVEGATVPEALDLLLAGTGFRVVERPAYFLVYNPDIRTDLFAEIAQTEVIPLRRVGAESARTLLVEPLRKYVRADAENDRLVATAPPELLQIIAEDVAAIDAPGAERTVFMALGYVSAENARALLPARLQRHVRVDAERNSVSVSGPPAARQEAIELIRRLDRPLPPQNTDGRDVYDTRLVKLDHITAEAVMNLLPERLSEYVRADTTSNAISVSAPPDAARQIHADIMEFDQPREHIMLEARVVVLDTNALLDIGTNVQAPGLAAGLNRTDGGNEISEIALGYTSGRAFTNALQLSLDLLSENNEATVVASPQVLAQDGLESVIRVTTAEFFQILQENDSFIRSDLEEIETGTVLRITPQVGRAGTLTLDMELEVSDVVARGEQNLPVVNRRTVENTVQIENGGTAAVAGLSDLRRQQGESGVPGLRFLPFLGRSDSARSQSRQVAIFVTATLVGPEDRRFRTGRSRPPSLGTVEEAAFRAELAGALDMMGYRE</sequence>
<comment type="similarity">
    <text evidence="6">Belongs to the bacterial secretin family.</text>
</comment>
<evidence type="ECO:0000256" key="3">
    <source>
        <dbReference type="ARBA" id="ARBA00022729"/>
    </source>
</evidence>
<dbReference type="Proteomes" id="UP000257131">
    <property type="component" value="Unassembled WGS sequence"/>
</dbReference>
<comment type="caution">
    <text evidence="9">The sequence shown here is derived from an EMBL/GenBank/DDBJ whole genome shotgun (WGS) entry which is preliminary data.</text>
</comment>
<dbReference type="InterPro" id="IPR050810">
    <property type="entry name" value="Bact_Secretion_Sys_Channel"/>
</dbReference>
<proteinExistence type="inferred from homology"/>
<reference evidence="9 10" key="1">
    <citation type="journal article" date="2017" name="Int. J. Syst. Evol. Microbiol.">
        <title>Rhodosalinus sediminis gen. nov., sp. nov., isolated from marine saltern.</title>
        <authorList>
            <person name="Guo L.Y."/>
            <person name="Ling S.K."/>
            <person name="Li C.M."/>
            <person name="Chen G.J."/>
            <person name="Du Z.J."/>
        </authorList>
    </citation>
    <scope>NUCLEOTIDE SEQUENCE [LARGE SCALE GENOMIC DNA]</scope>
    <source>
        <strain evidence="9 10">WDN1C137</strain>
    </source>
</reference>
<dbReference type="PANTHER" id="PTHR30332:SF24">
    <property type="entry name" value="SECRETIN GSPD-RELATED"/>
    <property type="match status" value="1"/>
</dbReference>
<keyword evidence="4" id="KW-0472">Membrane</keyword>
<keyword evidence="5" id="KW-0998">Cell outer membrane</keyword>
<evidence type="ECO:0000313" key="9">
    <source>
        <dbReference type="EMBL" id="REC58192.1"/>
    </source>
</evidence>
<evidence type="ECO:0000256" key="2">
    <source>
        <dbReference type="ARBA" id="ARBA00022448"/>
    </source>
</evidence>
<evidence type="ECO:0000256" key="6">
    <source>
        <dbReference type="RuleBase" id="RU004003"/>
    </source>
</evidence>
<organism evidence="9 10">
    <name type="scientific">Rhodosalinus sediminis</name>
    <dbReference type="NCBI Taxonomy" id="1940533"/>
    <lineage>
        <taxon>Bacteria</taxon>
        <taxon>Pseudomonadati</taxon>
        <taxon>Pseudomonadota</taxon>
        <taxon>Alphaproteobacteria</taxon>
        <taxon>Rhodobacterales</taxon>
        <taxon>Paracoccaceae</taxon>
        <taxon>Rhodosalinus</taxon>
    </lineage>
</organism>